<dbReference type="PROSITE" id="PS50093">
    <property type="entry name" value="PKD"/>
    <property type="match status" value="4"/>
</dbReference>
<dbReference type="SMART" id="SM00089">
    <property type="entry name" value="PKD"/>
    <property type="match status" value="4"/>
</dbReference>
<dbReference type="Pfam" id="PF07705">
    <property type="entry name" value="CARDB"/>
    <property type="match status" value="1"/>
</dbReference>
<evidence type="ECO:0000313" key="5">
    <source>
        <dbReference type="EMBL" id="QLG64315.1"/>
    </source>
</evidence>
<name>A0A7D5LEW5_9EURY</name>
<dbReference type="GO" id="GO:0005509">
    <property type="term" value="F:calcium ion binding"/>
    <property type="evidence" value="ECO:0007669"/>
    <property type="project" value="InterPro"/>
</dbReference>
<feature type="region of interest" description="Disordered" evidence="1">
    <location>
        <begin position="412"/>
        <end position="451"/>
    </location>
</feature>
<dbReference type="AlphaFoldDB" id="A0A7D5LEW5"/>
<dbReference type="Gene3D" id="2.60.40.10">
    <property type="entry name" value="Immunoglobulins"/>
    <property type="match status" value="6"/>
</dbReference>
<feature type="region of interest" description="Disordered" evidence="1">
    <location>
        <begin position="316"/>
        <end position="345"/>
    </location>
</feature>
<feature type="domain" description="PKD" evidence="3">
    <location>
        <begin position="515"/>
        <end position="603"/>
    </location>
</feature>
<feature type="compositionally biased region" description="Low complexity" evidence="1">
    <location>
        <begin position="319"/>
        <end position="334"/>
    </location>
</feature>
<dbReference type="CDD" id="cd00146">
    <property type="entry name" value="PKD"/>
    <property type="match status" value="4"/>
</dbReference>
<accession>A0A7D5LEW5</accession>
<keyword evidence="2" id="KW-0812">Transmembrane</keyword>
<dbReference type="PANTHER" id="PTHR46182">
    <property type="entry name" value="FI19480P1"/>
    <property type="match status" value="1"/>
</dbReference>
<gene>
    <name evidence="5" type="ORF">HUG12_21280</name>
</gene>
<dbReference type="GO" id="GO:0031410">
    <property type="term" value="C:cytoplasmic vesicle"/>
    <property type="evidence" value="ECO:0007669"/>
    <property type="project" value="TreeGrafter"/>
</dbReference>
<keyword evidence="5" id="KW-0614">Plasmid</keyword>
<keyword evidence="2" id="KW-1133">Transmembrane helix</keyword>
<dbReference type="PROSITE" id="PS50268">
    <property type="entry name" value="CADHERIN_2"/>
    <property type="match status" value="1"/>
</dbReference>
<evidence type="ECO:0000313" key="6">
    <source>
        <dbReference type="Proteomes" id="UP000509626"/>
    </source>
</evidence>
<dbReference type="PANTHER" id="PTHR46182:SF2">
    <property type="entry name" value="FI19480P1"/>
    <property type="match status" value="1"/>
</dbReference>
<protein>
    <submittedName>
        <fullName evidence="5">PKD domain-containing protein</fullName>
    </submittedName>
</protein>
<dbReference type="GeneID" id="56040049"/>
<dbReference type="SUPFAM" id="SSF49299">
    <property type="entry name" value="PKD domain"/>
    <property type="match status" value="4"/>
</dbReference>
<dbReference type="EMBL" id="CP058580">
    <property type="protein sequence ID" value="QLG64315.1"/>
    <property type="molecule type" value="Genomic_DNA"/>
</dbReference>
<keyword evidence="2" id="KW-0472">Membrane</keyword>
<dbReference type="KEGG" id="halu:HUG12_21280"/>
<feature type="compositionally biased region" description="Polar residues" evidence="1">
    <location>
        <begin position="335"/>
        <end position="345"/>
    </location>
</feature>
<dbReference type="InterPro" id="IPR000601">
    <property type="entry name" value="PKD_dom"/>
</dbReference>
<evidence type="ECO:0000256" key="2">
    <source>
        <dbReference type="SAM" id="Phobius"/>
    </source>
</evidence>
<feature type="compositionally biased region" description="Gly residues" evidence="1">
    <location>
        <begin position="628"/>
        <end position="637"/>
    </location>
</feature>
<dbReference type="Proteomes" id="UP000509626">
    <property type="component" value="Plasmid unnamed1"/>
</dbReference>
<dbReference type="InterPro" id="IPR022409">
    <property type="entry name" value="PKD/Chitinase_dom"/>
</dbReference>
<feature type="region of interest" description="Disordered" evidence="1">
    <location>
        <begin position="597"/>
        <end position="653"/>
    </location>
</feature>
<evidence type="ECO:0000256" key="1">
    <source>
        <dbReference type="SAM" id="MobiDB-lite"/>
    </source>
</evidence>
<evidence type="ECO:0000259" key="4">
    <source>
        <dbReference type="PROSITE" id="PS50268"/>
    </source>
</evidence>
<dbReference type="InterPro" id="IPR013783">
    <property type="entry name" value="Ig-like_fold"/>
</dbReference>
<feature type="transmembrane region" description="Helical" evidence="2">
    <location>
        <begin position="846"/>
        <end position="865"/>
    </location>
</feature>
<feature type="domain" description="Cadherin" evidence="4">
    <location>
        <begin position="252"/>
        <end position="338"/>
    </location>
</feature>
<feature type="domain" description="PKD" evidence="3">
    <location>
        <begin position="335"/>
        <end position="420"/>
    </location>
</feature>
<dbReference type="InterPro" id="IPR035986">
    <property type="entry name" value="PKD_dom_sf"/>
</dbReference>
<dbReference type="GO" id="GO:0007156">
    <property type="term" value="P:homophilic cell adhesion via plasma membrane adhesion molecules"/>
    <property type="evidence" value="ECO:0007669"/>
    <property type="project" value="InterPro"/>
</dbReference>
<feature type="domain" description="PKD" evidence="3">
    <location>
        <begin position="248"/>
        <end position="329"/>
    </location>
</feature>
<dbReference type="RefSeq" id="WP_179270897.1">
    <property type="nucleotide sequence ID" value="NZ_CP058580.1"/>
</dbReference>
<geneLocation type="plasmid" evidence="5 6">
    <name>unnamed1</name>
</geneLocation>
<keyword evidence="6" id="KW-1185">Reference proteome</keyword>
<dbReference type="InterPro" id="IPR002126">
    <property type="entry name" value="Cadherin-like_dom"/>
</dbReference>
<dbReference type="InterPro" id="IPR029865">
    <property type="entry name" value="KIAA0319-like"/>
</dbReference>
<dbReference type="InterPro" id="IPR011635">
    <property type="entry name" value="CARDB"/>
</dbReference>
<proteinExistence type="predicted"/>
<feature type="compositionally biased region" description="Gly residues" evidence="1">
    <location>
        <begin position="602"/>
        <end position="612"/>
    </location>
</feature>
<sequence>MFGNAAGERTTALALALVVLASAVTAVPGLVLLAPPAAADTPSTVAVAQGSNCYTVTPVVDESQTVEEFYDYRNPETDPSGDYSSYGTDEYQEPRSSSMFFYTGSEGTSLVVVHGQRGDQGNGSTVSWDVSGLPSDWDLAVQDDEYENDTQDDNFDTGDTTADIDWMYNNLRNDGAAFRGLESEEFDTITIEPRYNEEADAWGDWFYSGSDQYHVESWTLMEEGGETVGELALDQEVTITAGPCPGDELTADIDAPGTPAAGEEVTFDASGSTPEDRIVEYRWDLGDGTNATGESVDHAYDEPGNYTVSLTVEDAAGETNSTSTEVTVTEATNAPPTASLSVPPNATVNESVQLDAGGSTDDEGIVEYRWDFDDDGTVDRGTDSPETRYAFDSVGEATVNLTVVDTANATDSTTATLTVEERTNEPPTADLSAPSNGTVGEDVRFDASGSSDDVGVEEYRWDFDDDGTVDRTINASVVQHPFDAAGEFTANVTVVDAEGATDSDTATVTVSESAALSAVIDASTTEATPGDVISFDGGASTPADGITDYRWEFGDGENGTGVTAEHAYEDPGTYTVTLRVNGTDNATATAEMEVTVAEDGGGDGGDGGNGGNDGDDDNGDNSSPPPSSGGGGGGGGAPPAPDPEPSFELGGVNATNGELLAGEEAEFSIRVENVGDAAGTREVEFAVDGTTTAGRSVDLAPGEAETVTFTHRFAEAGTHTVELGGAEPTEVRVLPAEPDLSVTDVSLADDTVTTEEDVRIDATVRNDGYVEGSMELELVLFDEVVAVESVSVPRGEARTVTFTRRVSAPGTYTASVAGRNVTVEVVGTDGAPTRGEDRTSETAAPGFTPLATLLALLSLVACAVVRSRGGR</sequence>
<dbReference type="Pfam" id="PF18911">
    <property type="entry name" value="PKD_4"/>
    <property type="match status" value="4"/>
</dbReference>
<organism evidence="5 6">
    <name type="scientific">Halorarum salinum</name>
    <dbReference type="NCBI Taxonomy" id="2743089"/>
    <lineage>
        <taxon>Archaea</taxon>
        <taxon>Methanobacteriati</taxon>
        <taxon>Methanobacteriota</taxon>
        <taxon>Stenosarchaea group</taxon>
        <taxon>Halobacteria</taxon>
        <taxon>Halobacteriales</taxon>
        <taxon>Haloferacaceae</taxon>
        <taxon>Halorarum</taxon>
    </lineage>
</organism>
<evidence type="ECO:0000259" key="3">
    <source>
        <dbReference type="PROSITE" id="PS50093"/>
    </source>
</evidence>
<dbReference type="GO" id="GO:0016020">
    <property type="term" value="C:membrane"/>
    <property type="evidence" value="ECO:0007669"/>
    <property type="project" value="InterPro"/>
</dbReference>
<feature type="domain" description="PKD" evidence="3">
    <location>
        <begin position="426"/>
        <end position="517"/>
    </location>
</feature>
<reference evidence="5 6" key="1">
    <citation type="submission" date="2020-06" db="EMBL/GenBank/DDBJ databases">
        <title>NJ-3-1, isolated from saline soil.</title>
        <authorList>
            <person name="Cui H.L."/>
            <person name="Shi X."/>
        </authorList>
    </citation>
    <scope>NUCLEOTIDE SEQUENCE [LARGE SCALE GENOMIC DNA]</scope>
    <source>
        <strain evidence="5 6">NJ-3-1</strain>
        <plasmid evidence="5 6">unnamed1</plasmid>
    </source>
</reference>
<dbReference type="OrthoDB" id="343265at2157"/>